<reference evidence="2" key="1">
    <citation type="submission" date="2014-09" db="EMBL/GenBank/DDBJ databases">
        <authorList>
            <person name="Magalhaes I.L.F."/>
            <person name="Oliveira U."/>
            <person name="Santos F.R."/>
            <person name="Vidigal T.H.D.A."/>
            <person name="Brescovit A.D."/>
            <person name="Santos A.J."/>
        </authorList>
    </citation>
    <scope>NUCLEOTIDE SEQUENCE</scope>
    <source>
        <tissue evidence="2">Shoot tissue taken approximately 20 cm above the soil surface</tissue>
    </source>
</reference>
<evidence type="ECO:0000313" key="2">
    <source>
        <dbReference type="EMBL" id="JAD15744.1"/>
    </source>
</evidence>
<feature type="transmembrane region" description="Helical" evidence="1">
    <location>
        <begin position="12"/>
        <end position="32"/>
    </location>
</feature>
<dbReference type="EMBL" id="GBRH01282151">
    <property type="protein sequence ID" value="JAD15744.1"/>
    <property type="molecule type" value="Transcribed_RNA"/>
</dbReference>
<protein>
    <submittedName>
        <fullName evidence="2">Uncharacterized protein</fullName>
    </submittedName>
</protein>
<dbReference type="AlphaFoldDB" id="A0A0A8XPL3"/>
<keyword evidence="1" id="KW-0472">Membrane</keyword>
<accession>A0A0A8XPL3</accession>
<reference evidence="2" key="2">
    <citation type="journal article" date="2015" name="Data Brief">
        <title>Shoot transcriptome of the giant reed, Arundo donax.</title>
        <authorList>
            <person name="Barrero R.A."/>
            <person name="Guerrero F.D."/>
            <person name="Moolhuijzen P."/>
            <person name="Goolsby J.A."/>
            <person name="Tidwell J."/>
            <person name="Bellgard S.E."/>
            <person name="Bellgard M.I."/>
        </authorList>
    </citation>
    <scope>NUCLEOTIDE SEQUENCE</scope>
    <source>
        <tissue evidence="2">Shoot tissue taken approximately 20 cm above the soil surface</tissue>
    </source>
</reference>
<evidence type="ECO:0000256" key="1">
    <source>
        <dbReference type="SAM" id="Phobius"/>
    </source>
</evidence>
<keyword evidence="1" id="KW-0812">Transmembrane</keyword>
<sequence length="45" mass="5293">MLIRATKGRFYCGLLDFSTGFLNWLFFSWTAFSDTNFSRTQNTVM</sequence>
<organism evidence="2">
    <name type="scientific">Arundo donax</name>
    <name type="common">Giant reed</name>
    <name type="synonym">Donax arundinaceus</name>
    <dbReference type="NCBI Taxonomy" id="35708"/>
    <lineage>
        <taxon>Eukaryota</taxon>
        <taxon>Viridiplantae</taxon>
        <taxon>Streptophyta</taxon>
        <taxon>Embryophyta</taxon>
        <taxon>Tracheophyta</taxon>
        <taxon>Spermatophyta</taxon>
        <taxon>Magnoliopsida</taxon>
        <taxon>Liliopsida</taxon>
        <taxon>Poales</taxon>
        <taxon>Poaceae</taxon>
        <taxon>PACMAD clade</taxon>
        <taxon>Arundinoideae</taxon>
        <taxon>Arundineae</taxon>
        <taxon>Arundo</taxon>
    </lineage>
</organism>
<keyword evidence="1" id="KW-1133">Transmembrane helix</keyword>
<name>A0A0A8XPL3_ARUDO</name>
<proteinExistence type="predicted"/>